<feature type="non-terminal residue" evidence="1">
    <location>
        <position position="121"/>
    </location>
</feature>
<organism evidence="1 2">
    <name type="scientific">Cetraspora pellucida</name>
    <dbReference type="NCBI Taxonomy" id="1433469"/>
    <lineage>
        <taxon>Eukaryota</taxon>
        <taxon>Fungi</taxon>
        <taxon>Fungi incertae sedis</taxon>
        <taxon>Mucoromycota</taxon>
        <taxon>Glomeromycotina</taxon>
        <taxon>Glomeromycetes</taxon>
        <taxon>Diversisporales</taxon>
        <taxon>Gigasporaceae</taxon>
        <taxon>Cetraspora</taxon>
    </lineage>
</organism>
<reference evidence="1" key="1">
    <citation type="submission" date="2021-06" db="EMBL/GenBank/DDBJ databases">
        <authorList>
            <person name="Kallberg Y."/>
            <person name="Tangrot J."/>
            <person name="Rosling A."/>
        </authorList>
    </citation>
    <scope>NUCLEOTIDE SEQUENCE</scope>
    <source>
        <strain evidence="1">FL966</strain>
    </source>
</reference>
<evidence type="ECO:0000313" key="2">
    <source>
        <dbReference type="Proteomes" id="UP000789759"/>
    </source>
</evidence>
<gene>
    <name evidence="1" type="ORF">CPELLU_LOCUS17170</name>
</gene>
<dbReference type="Proteomes" id="UP000789759">
    <property type="component" value="Unassembled WGS sequence"/>
</dbReference>
<accession>A0A9N9JVC3</accession>
<dbReference type="AlphaFoldDB" id="A0A9N9JVC3"/>
<dbReference type="OrthoDB" id="2435299at2759"/>
<protein>
    <submittedName>
        <fullName evidence="1">23352_t:CDS:1</fullName>
    </submittedName>
</protein>
<sequence>MMTRIDEVSNATSTSTLSYKPVSKLLEIDQEECKALFLRTRNNSNLLYEELIVRFHVAAVRLANKFRSTNESATEPYDVLDGFVSDKVWKQLLQMHLKATDLAKLKKDSKTFKKLGVFVYQ</sequence>
<evidence type="ECO:0000313" key="1">
    <source>
        <dbReference type="EMBL" id="CAG8793458.1"/>
    </source>
</evidence>
<name>A0A9N9JVC3_9GLOM</name>
<keyword evidence="2" id="KW-1185">Reference proteome</keyword>
<comment type="caution">
    <text evidence="1">The sequence shown here is derived from an EMBL/GenBank/DDBJ whole genome shotgun (WGS) entry which is preliminary data.</text>
</comment>
<proteinExistence type="predicted"/>
<dbReference type="EMBL" id="CAJVQA010028007">
    <property type="protein sequence ID" value="CAG8793458.1"/>
    <property type="molecule type" value="Genomic_DNA"/>
</dbReference>